<protein>
    <submittedName>
        <fullName evidence="1">Uncharacterized protein</fullName>
    </submittedName>
</protein>
<evidence type="ECO:0000313" key="1">
    <source>
        <dbReference type="EMBL" id="ERL90155.1"/>
    </source>
</evidence>
<dbReference type="EMBL" id="KB632213">
    <property type="protein sequence ID" value="ERL90155.1"/>
    <property type="molecule type" value="Genomic_DNA"/>
</dbReference>
<sequence length="168" mass="19429">MLPWTKLRLKRTTNQSIWKLTRNLTKGPRRPMPPIQENGITPVDPKEKMALLANHLGLQYTVNLVDHSKKEEEVDKIVAAHFQNWQTTKSKRVSNETKRRNAPGHDEISNEVLKKLPQRAIEDLTTVACNLGPPILPEHLESQLWYWFRRKAQKGNCSRPTGPSAYYQ</sequence>
<gene>
    <name evidence="1" type="ORF">D910_07509</name>
</gene>
<accession>U4UJI0</accession>
<reference evidence="1 2" key="1">
    <citation type="journal article" date="2013" name="Genome Biol.">
        <title>Draft genome of the mountain pine beetle, Dendroctonus ponderosae Hopkins, a major forest pest.</title>
        <authorList>
            <person name="Keeling C.I."/>
            <person name="Yuen M.M."/>
            <person name="Liao N.Y."/>
            <person name="Docking T.R."/>
            <person name="Chan S.K."/>
            <person name="Taylor G.A."/>
            <person name="Palmquist D.L."/>
            <person name="Jackman S.D."/>
            <person name="Nguyen A."/>
            <person name="Li M."/>
            <person name="Henderson H."/>
            <person name="Janes J.K."/>
            <person name="Zhao Y."/>
            <person name="Pandoh P."/>
            <person name="Moore R."/>
            <person name="Sperling F.A."/>
            <person name="Huber D.P."/>
            <person name="Birol I."/>
            <person name="Jones S.J."/>
            <person name="Bohlmann J."/>
        </authorList>
    </citation>
    <scope>NUCLEOTIDE SEQUENCE</scope>
</reference>
<proteinExistence type="predicted"/>
<evidence type="ECO:0000313" key="2">
    <source>
        <dbReference type="Proteomes" id="UP000030742"/>
    </source>
</evidence>
<dbReference type="AlphaFoldDB" id="U4UJI0"/>
<name>U4UJI0_DENPD</name>
<dbReference type="Proteomes" id="UP000030742">
    <property type="component" value="Unassembled WGS sequence"/>
</dbReference>
<organism evidence="1 2">
    <name type="scientific">Dendroctonus ponderosae</name>
    <name type="common">Mountain pine beetle</name>
    <dbReference type="NCBI Taxonomy" id="77166"/>
    <lineage>
        <taxon>Eukaryota</taxon>
        <taxon>Metazoa</taxon>
        <taxon>Ecdysozoa</taxon>
        <taxon>Arthropoda</taxon>
        <taxon>Hexapoda</taxon>
        <taxon>Insecta</taxon>
        <taxon>Pterygota</taxon>
        <taxon>Neoptera</taxon>
        <taxon>Endopterygota</taxon>
        <taxon>Coleoptera</taxon>
        <taxon>Polyphaga</taxon>
        <taxon>Cucujiformia</taxon>
        <taxon>Curculionidae</taxon>
        <taxon>Scolytinae</taxon>
        <taxon>Dendroctonus</taxon>
    </lineage>
</organism>